<accession>A0A0J1B9T6</accession>
<name>A0A0J1B9T6_RHOIS</name>
<reference evidence="1" key="1">
    <citation type="submission" date="2015-05" db="EMBL/GenBank/DDBJ databases">
        <title>Permanent draft genome of Rhodopirellula islandicus K833.</title>
        <authorList>
            <person name="Kizina J."/>
            <person name="Richter M."/>
            <person name="Glockner F.O."/>
            <person name="Harder J."/>
        </authorList>
    </citation>
    <scope>NUCLEOTIDE SEQUENCE [LARGE SCALE GENOMIC DNA]</scope>
    <source>
        <strain evidence="1">K833</strain>
    </source>
</reference>
<dbReference type="Proteomes" id="UP000036367">
    <property type="component" value="Unassembled WGS sequence"/>
</dbReference>
<proteinExistence type="predicted"/>
<sequence length="54" mass="5894">MDSGCNPSFRCSPTPMFRGAIETGSRSNPDATNLEPPATFLVKQANNPVRRVAW</sequence>
<dbReference type="AlphaFoldDB" id="A0A0J1B9T6"/>
<protein>
    <submittedName>
        <fullName evidence="1">Uncharacterized protein</fullName>
    </submittedName>
</protein>
<keyword evidence="2" id="KW-1185">Reference proteome</keyword>
<dbReference type="STRING" id="595434.RISK_004548"/>
<organism evidence="1 2">
    <name type="scientific">Rhodopirellula islandica</name>
    <dbReference type="NCBI Taxonomy" id="595434"/>
    <lineage>
        <taxon>Bacteria</taxon>
        <taxon>Pseudomonadati</taxon>
        <taxon>Planctomycetota</taxon>
        <taxon>Planctomycetia</taxon>
        <taxon>Pirellulales</taxon>
        <taxon>Pirellulaceae</taxon>
        <taxon>Rhodopirellula</taxon>
    </lineage>
</organism>
<comment type="caution">
    <text evidence="1">The sequence shown here is derived from an EMBL/GenBank/DDBJ whole genome shotgun (WGS) entry which is preliminary data.</text>
</comment>
<dbReference type="EMBL" id="LECT01000038">
    <property type="protein sequence ID" value="KLU03236.1"/>
    <property type="molecule type" value="Genomic_DNA"/>
</dbReference>
<evidence type="ECO:0000313" key="2">
    <source>
        <dbReference type="Proteomes" id="UP000036367"/>
    </source>
</evidence>
<gene>
    <name evidence="1" type="ORF">RISK_004548</name>
</gene>
<evidence type="ECO:0000313" key="1">
    <source>
        <dbReference type="EMBL" id="KLU03236.1"/>
    </source>
</evidence>